<evidence type="ECO:0000313" key="2">
    <source>
        <dbReference type="Proteomes" id="UP001156694"/>
    </source>
</evidence>
<sequence>MHSPEYFKDIANIPAPFAQVIQFAFDEGKRFSWARFHGIPTADTLKTLFTKDLKSEAITPKSAYWNPPSNLEDMLATKIISEETGDGGTDISAILYTLDLAERSFFLGKTQHQKTAFRLDVSQLP</sequence>
<accession>A0ABQ5VV90</accession>
<gene>
    <name evidence="1" type="ORF">GCM10007939_14540</name>
</gene>
<comment type="caution">
    <text evidence="1">The sequence shown here is derived from an EMBL/GenBank/DDBJ whole genome shotgun (WGS) entry which is preliminary data.</text>
</comment>
<keyword evidence="2" id="KW-1185">Reference proteome</keyword>
<dbReference type="RefSeq" id="WP_284377298.1">
    <property type="nucleotide sequence ID" value="NZ_BSNN01000004.1"/>
</dbReference>
<reference evidence="2" key="1">
    <citation type="journal article" date="2019" name="Int. J. Syst. Evol. Microbiol.">
        <title>The Global Catalogue of Microorganisms (GCM) 10K type strain sequencing project: providing services to taxonomists for standard genome sequencing and annotation.</title>
        <authorList>
            <consortium name="The Broad Institute Genomics Platform"/>
            <consortium name="The Broad Institute Genome Sequencing Center for Infectious Disease"/>
            <person name="Wu L."/>
            <person name="Ma J."/>
        </authorList>
    </citation>
    <scope>NUCLEOTIDE SEQUENCE [LARGE SCALE GENOMIC DNA]</scope>
    <source>
        <strain evidence="2">NBRC 110140</strain>
    </source>
</reference>
<proteinExistence type="predicted"/>
<protein>
    <submittedName>
        <fullName evidence="1">Uncharacterized protein</fullName>
    </submittedName>
</protein>
<evidence type="ECO:0000313" key="1">
    <source>
        <dbReference type="EMBL" id="GLQ35171.1"/>
    </source>
</evidence>
<organism evidence="1 2">
    <name type="scientific">Amylibacter marinus</name>
    <dbReference type="NCBI Taxonomy" id="1475483"/>
    <lineage>
        <taxon>Bacteria</taxon>
        <taxon>Pseudomonadati</taxon>
        <taxon>Pseudomonadota</taxon>
        <taxon>Alphaproteobacteria</taxon>
        <taxon>Rhodobacterales</taxon>
        <taxon>Paracoccaceae</taxon>
        <taxon>Amylibacter</taxon>
    </lineage>
</organism>
<name>A0ABQ5VV90_9RHOB</name>
<dbReference type="EMBL" id="BSNN01000004">
    <property type="protein sequence ID" value="GLQ35171.1"/>
    <property type="molecule type" value="Genomic_DNA"/>
</dbReference>
<dbReference type="Proteomes" id="UP001156694">
    <property type="component" value="Unassembled WGS sequence"/>
</dbReference>